<evidence type="ECO:0000256" key="3">
    <source>
        <dbReference type="SAM" id="MobiDB-lite"/>
    </source>
</evidence>
<dbReference type="GO" id="GO:0007165">
    <property type="term" value="P:signal transduction"/>
    <property type="evidence" value="ECO:0007669"/>
    <property type="project" value="InterPro"/>
</dbReference>
<feature type="region of interest" description="Disordered" evidence="3">
    <location>
        <begin position="99"/>
        <end position="234"/>
    </location>
</feature>
<dbReference type="SMART" id="SM00324">
    <property type="entry name" value="RhoGAP"/>
    <property type="match status" value="1"/>
</dbReference>
<comment type="caution">
    <text evidence="5">The sequence shown here is derived from an EMBL/GenBank/DDBJ whole genome shotgun (WGS) entry which is preliminary data.</text>
</comment>
<keyword evidence="1" id="KW-0343">GTPase activation</keyword>
<name>A0AAV2TRH1_CALDB</name>
<dbReference type="Gene3D" id="3.30.530.20">
    <property type="match status" value="1"/>
</dbReference>
<dbReference type="Pfam" id="PF00620">
    <property type="entry name" value="RhoGAP"/>
    <property type="match status" value="1"/>
</dbReference>
<dbReference type="SUPFAM" id="SSF55961">
    <property type="entry name" value="Bet v1-like"/>
    <property type="match status" value="1"/>
</dbReference>
<dbReference type="GO" id="GO:0005096">
    <property type="term" value="F:GTPase activator activity"/>
    <property type="evidence" value="ECO:0007669"/>
    <property type="project" value="UniProtKB-KW"/>
</dbReference>
<reference evidence="5" key="1">
    <citation type="submission" date="2024-06" db="EMBL/GenBank/DDBJ databases">
        <authorList>
            <person name="Liu X."/>
            <person name="Lenzi L."/>
            <person name="Haldenby T S."/>
            <person name="Uol C."/>
        </authorList>
    </citation>
    <scope>NUCLEOTIDE SEQUENCE</scope>
</reference>
<gene>
    <name evidence="5" type="ORF">CDAUBV1_LOCUS11860</name>
</gene>
<feature type="domain" description="Rho-GAP" evidence="4">
    <location>
        <begin position="808"/>
        <end position="1017"/>
    </location>
</feature>
<proteinExistence type="predicted"/>
<dbReference type="GO" id="GO:0030036">
    <property type="term" value="P:actin cytoskeleton organization"/>
    <property type="evidence" value="ECO:0007669"/>
    <property type="project" value="TreeGrafter"/>
</dbReference>
<feature type="region of interest" description="Disordered" evidence="3">
    <location>
        <begin position="1"/>
        <end position="83"/>
    </location>
</feature>
<feature type="compositionally biased region" description="Basic residues" evidence="3">
    <location>
        <begin position="584"/>
        <end position="595"/>
    </location>
</feature>
<accession>A0AAV2TRH1</accession>
<dbReference type="Gene3D" id="1.10.555.10">
    <property type="entry name" value="Rho GTPase activation protein"/>
    <property type="match status" value="1"/>
</dbReference>
<evidence type="ECO:0000313" key="5">
    <source>
        <dbReference type="EMBL" id="CAL5137563.1"/>
    </source>
</evidence>
<feature type="region of interest" description="Disordered" evidence="3">
    <location>
        <begin position="529"/>
        <end position="613"/>
    </location>
</feature>
<feature type="compositionally biased region" description="Low complexity" evidence="3">
    <location>
        <begin position="350"/>
        <end position="366"/>
    </location>
</feature>
<protein>
    <recommendedName>
        <fullName evidence="4">Rho-GAP domain-containing protein</fullName>
    </recommendedName>
</protein>
<evidence type="ECO:0000256" key="1">
    <source>
        <dbReference type="ARBA" id="ARBA00022468"/>
    </source>
</evidence>
<dbReference type="EMBL" id="CAXLJL010000412">
    <property type="protein sequence ID" value="CAL5137563.1"/>
    <property type="molecule type" value="Genomic_DNA"/>
</dbReference>
<dbReference type="InterPro" id="IPR002913">
    <property type="entry name" value="START_lipid-bd_dom"/>
</dbReference>
<dbReference type="InterPro" id="IPR000198">
    <property type="entry name" value="RhoGAP_dom"/>
</dbReference>
<feature type="region of interest" description="Disordered" evidence="3">
    <location>
        <begin position="974"/>
        <end position="997"/>
    </location>
</feature>
<dbReference type="InterPro" id="IPR008936">
    <property type="entry name" value="Rho_GTPase_activation_prot"/>
</dbReference>
<evidence type="ECO:0000256" key="2">
    <source>
        <dbReference type="ARBA" id="ARBA00022553"/>
    </source>
</evidence>
<feature type="compositionally biased region" description="Basic and acidic residues" evidence="3">
    <location>
        <begin position="13"/>
        <end position="33"/>
    </location>
</feature>
<feature type="compositionally biased region" description="Polar residues" evidence="3">
    <location>
        <begin position="46"/>
        <end position="63"/>
    </location>
</feature>
<feature type="compositionally biased region" description="Low complexity" evidence="3">
    <location>
        <begin position="1"/>
        <end position="12"/>
    </location>
</feature>
<feature type="compositionally biased region" description="Low complexity" evidence="3">
    <location>
        <begin position="467"/>
        <end position="480"/>
    </location>
</feature>
<dbReference type="GO" id="GO:0008289">
    <property type="term" value="F:lipid binding"/>
    <property type="evidence" value="ECO:0007669"/>
    <property type="project" value="InterPro"/>
</dbReference>
<evidence type="ECO:0000259" key="4">
    <source>
        <dbReference type="PROSITE" id="PS50238"/>
    </source>
</evidence>
<dbReference type="GO" id="GO:0035023">
    <property type="term" value="P:regulation of Rho protein signal transduction"/>
    <property type="evidence" value="ECO:0007669"/>
    <property type="project" value="TreeGrafter"/>
</dbReference>
<feature type="compositionally biased region" description="Polar residues" evidence="3">
    <location>
        <begin position="442"/>
        <end position="466"/>
    </location>
</feature>
<evidence type="ECO:0000313" key="6">
    <source>
        <dbReference type="Proteomes" id="UP001497525"/>
    </source>
</evidence>
<dbReference type="PROSITE" id="PS50238">
    <property type="entry name" value="RHOGAP"/>
    <property type="match status" value="1"/>
</dbReference>
<dbReference type="Proteomes" id="UP001497525">
    <property type="component" value="Unassembled WGS sequence"/>
</dbReference>
<organism evidence="5 6">
    <name type="scientific">Calicophoron daubneyi</name>
    <name type="common">Rumen fluke</name>
    <name type="synonym">Paramphistomum daubneyi</name>
    <dbReference type="NCBI Taxonomy" id="300641"/>
    <lineage>
        <taxon>Eukaryota</taxon>
        <taxon>Metazoa</taxon>
        <taxon>Spiralia</taxon>
        <taxon>Lophotrochozoa</taxon>
        <taxon>Platyhelminthes</taxon>
        <taxon>Trematoda</taxon>
        <taxon>Digenea</taxon>
        <taxon>Plagiorchiida</taxon>
        <taxon>Pronocephalata</taxon>
        <taxon>Paramphistomoidea</taxon>
        <taxon>Paramphistomidae</taxon>
        <taxon>Calicophoron</taxon>
    </lineage>
</organism>
<dbReference type="InterPro" id="IPR023393">
    <property type="entry name" value="START-like_dom_sf"/>
</dbReference>
<keyword evidence="2" id="KW-0597">Phosphoprotein</keyword>
<feature type="compositionally biased region" description="Basic and acidic residues" evidence="3">
    <location>
        <begin position="129"/>
        <end position="143"/>
    </location>
</feature>
<feature type="region of interest" description="Disordered" evidence="3">
    <location>
        <begin position="442"/>
        <end position="503"/>
    </location>
</feature>
<feature type="region of interest" description="Disordered" evidence="3">
    <location>
        <begin position="325"/>
        <end position="398"/>
    </location>
</feature>
<dbReference type="PANTHER" id="PTHR12659">
    <property type="entry name" value="RHO-TYPE GTPASE ACTIVATING PROTEIN"/>
    <property type="match status" value="1"/>
</dbReference>
<dbReference type="SUPFAM" id="SSF48350">
    <property type="entry name" value="GTPase activation domain, GAP"/>
    <property type="match status" value="1"/>
</dbReference>
<sequence length="1288" mass="141452">MLNSSSGDTDSSASDKKAQSSKPDKSRAQEFRRTTPRQIKQHQQRHNTSGNFESKVSKPTSGTPEKGPQKFADQPNKPYPADLAASLIRTASLHLRSTLSRLKRSNSGHATTKGIVTDAPQIAATAGRRCSDPLKPETLENHKAPPISQNERKMDGKVIPQVTLVAGPKFVDNRTREPPKPDSSPLPPGYSRWSTRLGPPPPTVDESATKNVGNSVPLRRPEPPQTGDFKYVPPKPCNTSTPIVQLEKCPLWKSNSLAPVYHSLPTGEADDLNLLADDCADFGELGRINLRTGSFMGRYTQSRAQNTRPQFPSAQILYQRNLAPETTPNRLSPSRPLYLSPYQGTSSGNTTRSAPSPSLSSVTSAPGMSVQEPILARQKAVSLQSSRPNPDLLSPLPKNAPVSSAAPFVELDPVLTRLLLDVSSIDEYRSALRPQNIQTRSLSLNPNRISTTSEGPKSPSQSNVATSALSSALGSSDPGSMGLLGNQIPQESKQRTPSEELLEESWDLSQQINDLIQMEFACQAQRISPARALPKTRTMPTEHTRNGPRLSEPNVAVESDLSSPNGFGPGRRTRQHPFRWSSGTHHHQSSQKTHKLGSETAAPHVQKNRPGSTVLSRGIEAGSLDRGLQSGKHQQMFVSVEPLGGDVTDNSGLTNSQLSESVFYSTEGITGGGRRVSFWSLNTVQMAVLRKLSLVQITSFAEKHCTNRSPFNWRFLKYRAIGVTGDSLVQAISPTVSPTANKKIDIHVSEPSPPTNNDSGVHQENVHAAFSQSLSTALDRTPPVKPIDGDIHPPTPSRTAYTGPVFGQSLGNWQRRLGYPLPAAVVHMMNHLERIGTTAHGIFRRPGGKIRTQALREEIERDLTWNNFDDWQPYDVADLLKQFFRELPECLLTSKLSVVLVNLFNAVPESSQLDLLRWVVLGLPDENRVALQKLLYLLHSLLRYAHITQMSANNLAVCFAPSLFRLITSNTSVQSGVGLSPRRLRRTTSGPDPKDLADQRTAQLSLSAMITHAPSLFEISSDLLRRIHLAPPMNEPGELESIIPAGDWPSWIQTELRGLIRECSTSRPKGWSMPSRDAWKLYHSGSGAGESLDGLEVYFKKPVGTNENSTVPPLRTWRCSLPIPEPNPQEILGRFWNQRASWDPEITRIQVIEDISDSVDVCLMINTATFPQPNCGLHLLRGRQCVLEDGGSAMLSQSVAPICLVSGSNATTADTQLGSNPCGHVYEDHVYIKPLPDKSGCRVYLLSRVDLKGYSPDWYVNHWGHVLARRLLNLRRSFQPKNASFVGS</sequence>
<dbReference type="PANTHER" id="PTHR12659:SF7">
    <property type="entry name" value="CROSSVEINLESS C, ISOFORM C"/>
    <property type="match status" value="1"/>
</dbReference>
<dbReference type="Pfam" id="PF01852">
    <property type="entry name" value="START"/>
    <property type="match status" value="1"/>
</dbReference>
<feature type="compositionally biased region" description="Basic and acidic residues" evidence="3">
    <location>
        <begin position="171"/>
        <end position="180"/>
    </location>
</feature>